<protein>
    <submittedName>
        <fullName evidence="1">Uncharacterized protein</fullName>
    </submittedName>
</protein>
<evidence type="ECO:0000313" key="1">
    <source>
        <dbReference type="EMBL" id="MCM2675214.1"/>
    </source>
</evidence>
<reference evidence="1" key="1">
    <citation type="submission" date="2022-06" db="EMBL/GenBank/DDBJ databases">
        <title>Alkalicoccobacillus porphyridii sp. nov., isolated from a marine red alga, Porphyridium purpureum and reclassification of Shouchella plakortidis and Shouchella gibsonii as Alkalicoccobacillus plakortidis comb. nov. and Alkalicoccobacillus gibsonii comb. nov.</title>
        <authorList>
            <person name="Kim K.H."/>
            <person name="Lee J.K."/>
            <person name="Han D.M."/>
            <person name="Baek J.H."/>
            <person name="Jeon C.O."/>
        </authorList>
    </citation>
    <scope>NUCLEOTIDE SEQUENCE</scope>
    <source>
        <strain evidence="1">DSM 19153</strain>
    </source>
</reference>
<sequence>MKRLKRFFQRISFIKPFLLVFNPKPLNHLVLVTDSWRRCPDVMDKKLCEILHQRNLYPTPNQTIYGVHTNVALIPYRLAFVKASSQAKQERIKRVLQKKGGRCTSIHLKM</sequence>
<keyword evidence="2" id="KW-1185">Reference proteome</keyword>
<dbReference type="EMBL" id="JAMQJY010000001">
    <property type="protein sequence ID" value="MCM2675214.1"/>
    <property type="molecule type" value="Genomic_DNA"/>
</dbReference>
<accession>A0ABT0XH47</accession>
<comment type="caution">
    <text evidence="1">The sequence shown here is derived from an EMBL/GenBank/DDBJ whole genome shotgun (WGS) entry which is preliminary data.</text>
</comment>
<gene>
    <name evidence="1" type="ORF">NDM98_06725</name>
</gene>
<name>A0ABT0XH47_9BACI</name>
<organism evidence="1 2">
    <name type="scientific">Alkalicoccobacillus plakortidis</name>
    <dbReference type="NCBI Taxonomy" id="444060"/>
    <lineage>
        <taxon>Bacteria</taxon>
        <taxon>Bacillati</taxon>
        <taxon>Bacillota</taxon>
        <taxon>Bacilli</taxon>
        <taxon>Bacillales</taxon>
        <taxon>Bacillaceae</taxon>
        <taxon>Alkalicoccobacillus</taxon>
    </lineage>
</organism>
<dbReference type="RefSeq" id="WP_251605637.1">
    <property type="nucleotide sequence ID" value="NZ_JAMQJY010000001.1"/>
</dbReference>
<evidence type="ECO:0000313" key="2">
    <source>
        <dbReference type="Proteomes" id="UP001203665"/>
    </source>
</evidence>
<dbReference type="Proteomes" id="UP001203665">
    <property type="component" value="Unassembled WGS sequence"/>
</dbReference>
<proteinExistence type="predicted"/>